<evidence type="ECO:0000256" key="1">
    <source>
        <dbReference type="ARBA" id="ARBA00001933"/>
    </source>
</evidence>
<comment type="similarity">
    <text evidence="3">Belongs to the class-III pyridoxal-phosphate-dependent aminotransferase family.</text>
</comment>
<dbReference type="InterPro" id="IPR005814">
    <property type="entry name" value="Aminotrans_3"/>
</dbReference>
<dbReference type="Proteomes" id="UP000238348">
    <property type="component" value="Chromosome"/>
</dbReference>
<reference evidence="4 5" key="1">
    <citation type="submission" date="2015-09" db="EMBL/GenBank/DDBJ databases">
        <title>Sorangium comparison.</title>
        <authorList>
            <person name="Zaburannyi N."/>
            <person name="Bunk B."/>
            <person name="Overmann J."/>
            <person name="Mueller R."/>
        </authorList>
    </citation>
    <scope>NUCLEOTIDE SEQUENCE [LARGE SCALE GENOMIC DNA]</scope>
    <source>
        <strain evidence="4 5">So ce26</strain>
    </source>
</reference>
<evidence type="ECO:0000256" key="3">
    <source>
        <dbReference type="RuleBase" id="RU003560"/>
    </source>
</evidence>
<dbReference type="InterPro" id="IPR049704">
    <property type="entry name" value="Aminotrans_3_PPA_site"/>
</dbReference>
<name>A0A2L0EWA4_SORCE</name>
<dbReference type="GO" id="GO:0030170">
    <property type="term" value="F:pyridoxal phosphate binding"/>
    <property type="evidence" value="ECO:0007669"/>
    <property type="project" value="InterPro"/>
</dbReference>
<evidence type="ECO:0000313" key="4">
    <source>
        <dbReference type="EMBL" id="AUX43562.1"/>
    </source>
</evidence>
<evidence type="ECO:0000313" key="5">
    <source>
        <dbReference type="Proteomes" id="UP000238348"/>
    </source>
</evidence>
<dbReference type="EMBL" id="CP012673">
    <property type="protein sequence ID" value="AUX43562.1"/>
    <property type="molecule type" value="Genomic_DNA"/>
</dbReference>
<sequence length="453" mass="50196">MQTISLNEDQKRYLTTFIDEYTQRTRSSLKRREETWPALSDARSSQGFFLHQPPGVREIWLATRKLRYPIVAERCEGAATWDIDGNRYIDFCLGFGVHLFGHRPAFLDEALRRQLDRGMPIGFQSDRANDVAAAIARMTGAERVALCNTGAEAIMGAIRLARAATKRDTVAVFSQSYHGSYDAALPAINAGRGLSSSQQKDTLVLEYGAPRSLELIAEHADKLACVLVEPVQARSPAAQPAEFLRQLRSLTRDKDIALIFDDILLGFRIHQGGSQAHFDIRADLATYGKIIGGGMPIGAVAGAARFMDQVDGGRWSCDDDSWPAVDKIWFAGTFTKNPMTMAAAHAVATRLEAEGNGLQEGLNQRTAELVERMSRWLTEQAMPVRVERFGSMFRFMLSPAMWILIPHLRMRGAYAFDGMTFFVSTAHSDADLGRLEDAVKDSLLTMRAGGFIP</sequence>
<organism evidence="4 5">
    <name type="scientific">Sorangium cellulosum</name>
    <name type="common">Polyangium cellulosum</name>
    <dbReference type="NCBI Taxonomy" id="56"/>
    <lineage>
        <taxon>Bacteria</taxon>
        <taxon>Pseudomonadati</taxon>
        <taxon>Myxococcota</taxon>
        <taxon>Polyangia</taxon>
        <taxon>Polyangiales</taxon>
        <taxon>Polyangiaceae</taxon>
        <taxon>Sorangium</taxon>
    </lineage>
</organism>
<dbReference type="Gene3D" id="3.90.1150.10">
    <property type="entry name" value="Aspartate Aminotransferase, domain 1"/>
    <property type="match status" value="1"/>
</dbReference>
<accession>A0A2L0EWA4</accession>
<evidence type="ECO:0000256" key="2">
    <source>
        <dbReference type="ARBA" id="ARBA00022898"/>
    </source>
</evidence>
<dbReference type="PROSITE" id="PS00600">
    <property type="entry name" value="AA_TRANSFER_CLASS_3"/>
    <property type="match status" value="1"/>
</dbReference>
<dbReference type="InterPro" id="IPR015424">
    <property type="entry name" value="PyrdxlP-dep_Trfase"/>
</dbReference>
<dbReference type="InterPro" id="IPR015421">
    <property type="entry name" value="PyrdxlP-dep_Trfase_major"/>
</dbReference>
<dbReference type="GO" id="GO:0008483">
    <property type="term" value="F:transaminase activity"/>
    <property type="evidence" value="ECO:0007669"/>
    <property type="project" value="InterPro"/>
</dbReference>
<dbReference type="CDD" id="cd00610">
    <property type="entry name" value="OAT_like"/>
    <property type="match status" value="1"/>
</dbReference>
<dbReference type="SUPFAM" id="SSF53383">
    <property type="entry name" value="PLP-dependent transferases"/>
    <property type="match status" value="1"/>
</dbReference>
<gene>
    <name evidence="4" type="ORF">SOCE26_050120</name>
</gene>
<dbReference type="RefSeq" id="WP_104982227.1">
    <property type="nucleotide sequence ID" value="NZ_CP012673.1"/>
</dbReference>
<dbReference type="AlphaFoldDB" id="A0A2L0EWA4"/>
<dbReference type="OrthoDB" id="5476440at2"/>
<proteinExistence type="inferred from homology"/>
<dbReference type="InterPro" id="IPR015422">
    <property type="entry name" value="PyrdxlP-dep_Trfase_small"/>
</dbReference>
<protein>
    <submittedName>
        <fullName evidence="4">Polyketide synthase</fullName>
    </submittedName>
</protein>
<dbReference type="Gene3D" id="3.40.640.10">
    <property type="entry name" value="Type I PLP-dependent aspartate aminotransferase-like (Major domain)"/>
    <property type="match status" value="1"/>
</dbReference>
<keyword evidence="2 3" id="KW-0663">Pyridoxal phosphate</keyword>
<dbReference type="PANTHER" id="PTHR43713:SF3">
    <property type="entry name" value="GLUTAMATE-1-SEMIALDEHYDE 2,1-AMINOMUTASE 1, CHLOROPLASTIC-RELATED"/>
    <property type="match status" value="1"/>
</dbReference>
<dbReference type="Pfam" id="PF00202">
    <property type="entry name" value="Aminotran_3"/>
    <property type="match status" value="1"/>
</dbReference>
<comment type="cofactor">
    <cofactor evidence="1">
        <name>pyridoxal 5'-phosphate</name>
        <dbReference type="ChEBI" id="CHEBI:597326"/>
    </cofactor>
</comment>
<dbReference type="PANTHER" id="PTHR43713">
    <property type="entry name" value="GLUTAMATE-1-SEMIALDEHYDE 2,1-AMINOMUTASE"/>
    <property type="match status" value="1"/>
</dbReference>